<dbReference type="InterPro" id="IPR011009">
    <property type="entry name" value="Kinase-like_dom_sf"/>
</dbReference>
<keyword evidence="2" id="KW-0723">Serine/threonine-protein kinase</keyword>
<organism evidence="2 3">
    <name type="scientific">Anoxynatronum buryatiense</name>
    <dbReference type="NCBI Taxonomy" id="489973"/>
    <lineage>
        <taxon>Bacteria</taxon>
        <taxon>Bacillati</taxon>
        <taxon>Bacillota</taxon>
        <taxon>Clostridia</taxon>
        <taxon>Eubacteriales</taxon>
        <taxon>Clostridiaceae</taxon>
        <taxon>Anoxynatronum</taxon>
    </lineage>
</organism>
<feature type="domain" description="Protein kinase" evidence="1">
    <location>
        <begin position="22"/>
        <end position="296"/>
    </location>
</feature>
<accession>A0AA45WZN7</accession>
<dbReference type="Proteomes" id="UP001158066">
    <property type="component" value="Unassembled WGS sequence"/>
</dbReference>
<comment type="caution">
    <text evidence="2">The sequence shown here is derived from an EMBL/GenBank/DDBJ whole genome shotgun (WGS) entry which is preliminary data.</text>
</comment>
<evidence type="ECO:0000313" key="2">
    <source>
        <dbReference type="EMBL" id="SMP72272.1"/>
    </source>
</evidence>
<dbReference type="RefSeq" id="WP_283410915.1">
    <property type="nucleotide sequence ID" value="NZ_FXUF01000027.1"/>
</dbReference>
<dbReference type="SMART" id="SM00220">
    <property type="entry name" value="S_TKc"/>
    <property type="match status" value="1"/>
</dbReference>
<reference evidence="2" key="1">
    <citation type="submission" date="2017-05" db="EMBL/GenBank/DDBJ databases">
        <authorList>
            <person name="Varghese N."/>
            <person name="Submissions S."/>
        </authorList>
    </citation>
    <scope>NUCLEOTIDE SEQUENCE</scope>
    <source>
        <strain evidence="2">Su22</strain>
    </source>
</reference>
<dbReference type="InterPro" id="IPR000719">
    <property type="entry name" value="Prot_kinase_dom"/>
</dbReference>
<dbReference type="AlphaFoldDB" id="A0AA45WZN7"/>
<gene>
    <name evidence="2" type="ORF">SAMN06296020_1275</name>
</gene>
<dbReference type="PROSITE" id="PS50011">
    <property type="entry name" value="PROTEIN_KINASE_DOM"/>
    <property type="match status" value="1"/>
</dbReference>
<dbReference type="PROSITE" id="PS00108">
    <property type="entry name" value="PROTEIN_KINASE_ST"/>
    <property type="match status" value="1"/>
</dbReference>
<evidence type="ECO:0000259" key="1">
    <source>
        <dbReference type="PROSITE" id="PS50011"/>
    </source>
</evidence>
<dbReference type="Pfam" id="PF00069">
    <property type="entry name" value="Pkinase"/>
    <property type="match status" value="1"/>
</dbReference>
<dbReference type="GO" id="GO:0004674">
    <property type="term" value="F:protein serine/threonine kinase activity"/>
    <property type="evidence" value="ECO:0007669"/>
    <property type="project" value="UniProtKB-KW"/>
</dbReference>
<dbReference type="SUPFAM" id="SSF56112">
    <property type="entry name" value="Protein kinase-like (PK-like)"/>
    <property type="match status" value="1"/>
</dbReference>
<protein>
    <submittedName>
        <fullName evidence="2">Serine/threonine protein kinase</fullName>
    </submittedName>
</protein>
<keyword evidence="2" id="KW-0808">Transferase</keyword>
<name>A0AA45WZN7_9CLOT</name>
<dbReference type="EMBL" id="FXUF01000027">
    <property type="protein sequence ID" value="SMP72272.1"/>
    <property type="molecule type" value="Genomic_DNA"/>
</dbReference>
<dbReference type="PANTHER" id="PTHR44167:SF24">
    <property type="entry name" value="SERINE_THREONINE-PROTEIN KINASE CHK2"/>
    <property type="match status" value="1"/>
</dbReference>
<keyword evidence="2" id="KW-0418">Kinase</keyword>
<sequence length="364" mass="41758">MGKYGFDVPDEIQDFIGGLSDILIDGFNCKGGNSYVFLGEHKIMKQRVALKFYYYVDDSHSEVEILATLNHRNIINILDARSVGNGWAYFMTLEIKNGDLDNLIENKIGIRRSFTLIRGILDGLSVLHNPPYRLVHRDLKPSNIFIDSNENPLIGDFGSIKKIEDNESTTNASRHTLLYKPFEAFENIHMFSSDIYQVGIILFQLLGGRFPYSIDEWLSKSEKKALQCITDLFERSIYEDECIKKRVKANRLIDVESLPLYTTEGMKKIIKKATIANHSVRYQTAAEFMLAIHKYGKLPDWKEIDGVNYLYNWNGRDYRIVKRGRGFICEFKTCAATSWRKKSDISSGEIEDVIKELNSKCGIA</sequence>
<evidence type="ECO:0000313" key="3">
    <source>
        <dbReference type="Proteomes" id="UP001158066"/>
    </source>
</evidence>
<proteinExistence type="predicted"/>
<dbReference type="Gene3D" id="1.10.510.10">
    <property type="entry name" value="Transferase(Phosphotransferase) domain 1"/>
    <property type="match status" value="1"/>
</dbReference>
<dbReference type="PANTHER" id="PTHR44167">
    <property type="entry name" value="OVARIAN-SPECIFIC SERINE/THREONINE-PROTEIN KINASE LOK-RELATED"/>
    <property type="match status" value="1"/>
</dbReference>
<dbReference type="InterPro" id="IPR008271">
    <property type="entry name" value="Ser/Thr_kinase_AS"/>
</dbReference>
<dbReference type="GO" id="GO:0005524">
    <property type="term" value="F:ATP binding"/>
    <property type="evidence" value="ECO:0007669"/>
    <property type="project" value="InterPro"/>
</dbReference>
<keyword evidence="3" id="KW-1185">Reference proteome</keyword>
<dbReference type="GO" id="GO:0005737">
    <property type="term" value="C:cytoplasm"/>
    <property type="evidence" value="ECO:0007669"/>
    <property type="project" value="TreeGrafter"/>
</dbReference>